<dbReference type="InterPro" id="IPR001736">
    <property type="entry name" value="PLipase_D/transphosphatidylase"/>
</dbReference>
<keyword evidence="8" id="KW-1185">Reference proteome</keyword>
<name>A0AAW2ZDR2_9EUKA</name>
<dbReference type="PANTHER" id="PTHR18896:SF168">
    <property type="entry name" value="PHOSPHOLIPASE D"/>
    <property type="match status" value="1"/>
</dbReference>
<dbReference type="PANTHER" id="PTHR18896">
    <property type="entry name" value="PHOSPHOLIPASE D"/>
    <property type="match status" value="1"/>
</dbReference>
<organism evidence="7 8">
    <name type="scientific">Acrasis kona</name>
    <dbReference type="NCBI Taxonomy" id="1008807"/>
    <lineage>
        <taxon>Eukaryota</taxon>
        <taxon>Discoba</taxon>
        <taxon>Heterolobosea</taxon>
        <taxon>Tetramitia</taxon>
        <taxon>Eutetramitia</taxon>
        <taxon>Acrasidae</taxon>
        <taxon>Acrasis</taxon>
    </lineage>
</organism>
<dbReference type="PROSITE" id="PS50035">
    <property type="entry name" value="PLD"/>
    <property type="match status" value="2"/>
</dbReference>
<dbReference type="SMART" id="SM00155">
    <property type="entry name" value="PLDc"/>
    <property type="match status" value="2"/>
</dbReference>
<evidence type="ECO:0000256" key="1">
    <source>
        <dbReference type="ARBA" id="ARBA00012027"/>
    </source>
</evidence>
<feature type="domain" description="PLD phosphodiesterase" evidence="6">
    <location>
        <begin position="276"/>
        <end position="308"/>
    </location>
</feature>
<gene>
    <name evidence="7" type="ORF">AKO1_004167</name>
</gene>
<dbReference type="Proteomes" id="UP001431209">
    <property type="component" value="Unassembled WGS sequence"/>
</dbReference>
<dbReference type="Gene3D" id="3.30.870.10">
    <property type="entry name" value="Endonuclease Chain A"/>
    <property type="match status" value="2"/>
</dbReference>
<sequence length="663" mass="76533">MGPFQITFRTKRFVEQSLDSWTFDIINQPKEEEFVEFNIDQKQEPFVFESSDELTRTVNIKNNRCSYALKFTLSRQKLSPPTPTAPPHPKPESESITKQFLENGIVSSRTFSELSDDNNVEICIDGLQTFGRYYHYMMQATKSIDILGWEISLSFGLYYNNETTDKSILSRILGNNKWITLRDVIIHKASQGVRIRIMVWRHRLLSYANRFMYMGEVTLEREVEKLIQKAKLVNLKVVVFHSDFNLPDSNSPYSDPFTKYPDAHIIFIIVGNPKGLVSCHHEKLVLIDAELPNRCISFIGGFDMARGRFDQPLHQPPLPLWDFSNILSQTPGRYGDYTIQPLLRNIRFLWHDNQIMIRGSATRVFHLHFAQRWTHAFTGDCHQVRHLQLPNYKELGQPMNDPPLESNMLHEKITMRVLRSWPGVFSTHTLLDNFIKLISNAQDCLYIEHQYPFHDVSLTQCLCDRLQSNQNLRVIVMMPVKSDLPGGIVGSLLDISQDQIFENLQIIYNTAPTRVGVYGLLKQEAHSKAIKSIYVHSKLMIVDDKILCNGSANMDNLSFQQSSEYNVNILSEAICKETRRRLMEEHLDHWNPDYEVFQNAFDAFRRIAQANLNSICSNRTVIARPAPMVPSHARIAIANVVNYPNPLSKAMFKMGFEAGCFFE</sequence>
<dbReference type="GO" id="GO:0004630">
    <property type="term" value="F:phospholipase D activity"/>
    <property type="evidence" value="ECO:0007669"/>
    <property type="project" value="UniProtKB-EC"/>
</dbReference>
<comment type="caution">
    <text evidence="7">The sequence shown here is derived from an EMBL/GenBank/DDBJ whole genome shotgun (WGS) entry which is preliminary data.</text>
</comment>
<dbReference type="Pfam" id="PF13091">
    <property type="entry name" value="PLDc_2"/>
    <property type="match status" value="1"/>
</dbReference>
<evidence type="ECO:0000256" key="4">
    <source>
        <dbReference type="ARBA" id="ARBA00022963"/>
    </source>
</evidence>
<dbReference type="EMBL" id="JAOPGA020001346">
    <property type="protein sequence ID" value="KAL0487482.1"/>
    <property type="molecule type" value="Genomic_DNA"/>
</dbReference>
<dbReference type="SUPFAM" id="SSF56024">
    <property type="entry name" value="Phospholipase D/nuclease"/>
    <property type="match status" value="2"/>
</dbReference>
<evidence type="ECO:0000259" key="6">
    <source>
        <dbReference type="PROSITE" id="PS50035"/>
    </source>
</evidence>
<dbReference type="EC" id="3.1.4.4" evidence="1"/>
<keyword evidence="3" id="KW-0378">Hydrolase</keyword>
<dbReference type="InterPro" id="IPR015679">
    <property type="entry name" value="PLipase_D_fam"/>
</dbReference>
<dbReference type="CDD" id="cd09105">
    <property type="entry name" value="PLDc_vPLD1_2_like_2"/>
    <property type="match status" value="1"/>
</dbReference>
<evidence type="ECO:0000256" key="5">
    <source>
        <dbReference type="ARBA" id="ARBA00023098"/>
    </source>
</evidence>
<feature type="domain" description="PLD phosphodiesterase" evidence="6">
    <location>
        <begin position="531"/>
        <end position="558"/>
    </location>
</feature>
<dbReference type="InterPro" id="IPR025202">
    <property type="entry name" value="PLD-like_dom"/>
</dbReference>
<proteinExistence type="predicted"/>
<protein>
    <recommendedName>
        <fullName evidence="1">phospholipase D</fullName>
        <ecNumber evidence="1">3.1.4.4</ecNumber>
    </recommendedName>
</protein>
<evidence type="ECO:0000256" key="2">
    <source>
        <dbReference type="ARBA" id="ARBA00022737"/>
    </source>
</evidence>
<evidence type="ECO:0000256" key="3">
    <source>
        <dbReference type="ARBA" id="ARBA00022801"/>
    </source>
</evidence>
<dbReference type="AlphaFoldDB" id="A0AAW2ZDR2"/>
<evidence type="ECO:0000313" key="7">
    <source>
        <dbReference type="EMBL" id="KAL0487482.1"/>
    </source>
</evidence>
<keyword evidence="4" id="KW-0442">Lipid degradation</keyword>
<keyword evidence="2" id="KW-0677">Repeat</keyword>
<reference evidence="7 8" key="1">
    <citation type="submission" date="2024-03" db="EMBL/GenBank/DDBJ databases">
        <title>The Acrasis kona genome and developmental transcriptomes reveal deep origins of eukaryotic multicellular pathways.</title>
        <authorList>
            <person name="Sheikh S."/>
            <person name="Fu C.-J."/>
            <person name="Brown M.W."/>
            <person name="Baldauf S.L."/>
        </authorList>
    </citation>
    <scope>NUCLEOTIDE SEQUENCE [LARGE SCALE GENOMIC DNA]</scope>
    <source>
        <strain evidence="7 8">ATCC MYA-3509</strain>
    </source>
</reference>
<dbReference type="GO" id="GO:0009395">
    <property type="term" value="P:phospholipid catabolic process"/>
    <property type="evidence" value="ECO:0007669"/>
    <property type="project" value="TreeGrafter"/>
</dbReference>
<evidence type="ECO:0000313" key="8">
    <source>
        <dbReference type="Proteomes" id="UP001431209"/>
    </source>
</evidence>
<keyword evidence="5" id="KW-0443">Lipid metabolism</keyword>
<accession>A0AAW2ZDR2</accession>